<feature type="non-terminal residue" evidence="1">
    <location>
        <position position="1"/>
    </location>
</feature>
<gene>
    <name evidence="1" type="ORF">HW555_008732</name>
</gene>
<evidence type="ECO:0000313" key="2">
    <source>
        <dbReference type="Proteomes" id="UP000648187"/>
    </source>
</evidence>
<dbReference type="GO" id="GO:0019902">
    <property type="term" value="F:phosphatase binding"/>
    <property type="evidence" value="ECO:0007669"/>
    <property type="project" value="InterPro"/>
</dbReference>
<proteinExistence type="predicted"/>
<dbReference type="PANTHER" id="PTHR21055:SF3">
    <property type="entry name" value="PROTEIN PHOSPHATASE 1 REGULATORY SUBUNIT 36"/>
    <property type="match status" value="1"/>
</dbReference>
<dbReference type="InterPro" id="IPR026142">
    <property type="entry name" value="Pro_pase_1_reg_su_36"/>
</dbReference>
<sequence>DIKDLVLFTAPVCILSRNLIRMLHLPTIDRFLRALIFCCAYYLQITEEMSVRISQLSSKLRTSNCDRIENEFQDNLADLRLLVAKEYCIILIGGADTKKYHHLGYSKMQKSLSDSDARLFESFVRISIQIVWIALGRKKFHLIELETHRILKTDLFNPVKHRLTLEYMHEMPVAERATLLGRCVRRDRKPKMRSPLMNDVFCHRPIDYRLLGLGVVNYPQLSTRLKYFRMVVAGTEETLMASGYTLGIIGLPRSHFDTMLRPLPPPCDLKSKSS</sequence>
<evidence type="ECO:0000313" key="1">
    <source>
        <dbReference type="EMBL" id="KAF9412886.1"/>
    </source>
</evidence>
<dbReference type="Pfam" id="PF14895">
    <property type="entry name" value="PPPI_inhib"/>
    <property type="match status" value="1"/>
</dbReference>
<dbReference type="EMBL" id="JACKWZ010000175">
    <property type="protein sequence ID" value="KAF9412886.1"/>
    <property type="molecule type" value="Genomic_DNA"/>
</dbReference>
<dbReference type="PANTHER" id="PTHR21055">
    <property type="entry name" value="PROTEIN PHOSPHATASE 1 REGULATORY SUBUNIT 36"/>
    <property type="match status" value="1"/>
</dbReference>
<protein>
    <submittedName>
        <fullName evidence="1">Uncharacterized protein</fullName>
    </submittedName>
</protein>
<keyword evidence="2" id="KW-1185">Reference proteome</keyword>
<comment type="caution">
    <text evidence="1">The sequence shown here is derived from an EMBL/GenBank/DDBJ whole genome shotgun (WGS) entry which is preliminary data.</text>
</comment>
<reference evidence="1" key="1">
    <citation type="submission" date="2020-08" db="EMBL/GenBank/DDBJ databases">
        <title>Spodoptera exigua strain:BAW_Kor-Di-RS1 Genome sequencing and assembly.</title>
        <authorList>
            <person name="Kim J."/>
            <person name="Nam H.Y."/>
            <person name="Kwon M."/>
            <person name="Choi J.H."/>
            <person name="Cho S.R."/>
            <person name="Kim G.-H."/>
        </authorList>
    </citation>
    <scope>NUCLEOTIDE SEQUENCE</scope>
    <source>
        <strain evidence="1">BAW_Kor-Di-RS1</strain>
        <tissue evidence="1">Whole-body</tissue>
    </source>
</reference>
<dbReference type="Proteomes" id="UP000648187">
    <property type="component" value="Unassembled WGS sequence"/>
</dbReference>
<dbReference type="AlphaFoldDB" id="A0A835GA93"/>
<feature type="non-terminal residue" evidence="1">
    <location>
        <position position="274"/>
    </location>
</feature>
<organism evidence="1 2">
    <name type="scientific">Spodoptera exigua</name>
    <name type="common">Beet armyworm</name>
    <name type="synonym">Noctua fulgens</name>
    <dbReference type="NCBI Taxonomy" id="7107"/>
    <lineage>
        <taxon>Eukaryota</taxon>
        <taxon>Metazoa</taxon>
        <taxon>Ecdysozoa</taxon>
        <taxon>Arthropoda</taxon>
        <taxon>Hexapoda</taxon>
        <taxon>Insecta</taxon>
        <taxon>Pterygota</taxon>
        <taxon>Neoptera</taxon>
        <taxon>Endopterygota</taxon>
        <taxon>Lepidoptera</taxon>
        <taxon>Glossata</taxon>
        <taxon>Ditrysia</taxon>
        <taxon>Noctuoidea</taxon>
        <taxon>Noctuidae</taxon>
        <taxon>Amphipyrinae</taxon>
        <taxon>Spodoptera</taxon>
    </lineage>
</organism>
<accession>A0A835GA93</accession>
<name>A0A835GA93_SPOEX</name>